<dbReference type="InterPro" id="IPR051579">
    <property type="entry name" value="DDR_Transcriptional_Reg"/>
</dbReference>
<name>A0AAQ3JTG3_9LILI</name>
<gene>
    <name evidence="6" type="ORF">Cni_G03429</name>
</gene>
<dbReference type="PANTHER" id="PTHR23196:SF1">
    <property type="entry name" value="PAX-INTERACTING PROTEIN 1"/>
    <property type="match status" value="1"/>
</dbReference>
<dbReference type="Pfam" id="PF16770">
    <property type="entry name" value="RTT107_BRCT_5"/>
    <property type="match status" value="1"/>
</dbReference>
<evidence type="ECO:0000256" key="3">
    <source>
        <dbReference type="ARBA" id="ARBA00023242"/>
    </source>
</evidence>
<organism evidence="6 7">
    <name type="scientific">Canna indica</name>
    <name type="common">Indian-shot</name>
    <dbReference type="NCBI Taxonomy" id="4628"/>
    <lineage>
        <taxon>Eukaryota</taxon>
        <taxon>Viridiplantae</taxon>
        <taxon>Streptophyta</taxon>
        <taxon>Embryophyta</taxon>
        <taxon>Tracheophyta</taxon>
        <taxon>Spermatophyta</taxon>
        <taxon>Magnoliopsida</taxon>
        <taxon>Liliopsida</taxon>
        <taxon>Zingiberales</taxon>
        <taxon>Cannaceae</taxon>
        <taxon>Canna</taxon>
    </lineage>
</organism>
<feature type="domain" description="BRCT" evidence="5">
    <location>
        <begin position="950"/>
        <end position="1039"/>
    </location>
</feature>
<evidence type="ECO:0000256" key="4">
    <source>
        <dbReference type="SAM" id="MobiDB-lite"/>
    </source>
</evidence>
<accession>A0AAQ3JTG3</accession>
<evidence type="ECO:0000259" key="5">
    <source>
        <dbReference type="PROSITE" id="PS50172"/>
    </source>
</evidence>
<dbReference type="PANTHER" id="PTHR23196">
    <property type="entry name" value="PAX TRANSCRIPTION ACTIVATION DOMAIN INTERACTING PROTEIN"/>
    <property type="match status" value="1"/>
</dbReference>
<feature type="region of interest" description="Disordered" evidence="4">
    <location>
        <begin position="1"/>
        <end position="20"/>
    </location>
</feature>
<feature type="compositionally biased region" description="Basic and acidic residues" evidence="4">
    <location>
        <begin position="600"/>
        <end position="626"/>
    </location>
</feature>
<dbReference type="PROSITE" id="PS50172">
    <property type="entry name" value="BRCT"/>
    <property type="match status" value="1"/>
</dbReference>
<dbReference type="InterPro" id="IPR036420">
    <property type="entry name" value="BRCT_dom_sf"/>
</dbReference>
<feature type="region of interest" description="Disordered" evidence="4">
    <location>
        <begin position="119"/>
        <end position="144"/>
    </location>
</feature>
<dbReference type="GO" id="GO:0006974">
    <property type="term" value="P:DNA damage response"/>
    <property type="evidence" value="ECO:0007669"/>
    <property type="project" value="UniProtKB-KW"/>
</dbReference>
<dbReference type="Proteomes" id="UP001327560">
    <property type="component" value="Chromosome 1"/>
</dbReference>
<dbReference type="AlphaFoldDB" id="A0AAQ3JTG3"/>
<dbReference type="InterPro" id="IPR001357">
    <property type="entry name" value="BRCT_dom"/>
</dbReference>
<feature type="compositionally biased region" description="Polar residues" evidence="4">
    <location>
        <begin position="529"/>
        <end position="546"/>
    </location>
</feature>
<feature type="region of interest" description="Disordered" evidence="4">
    <location>
        <begin position="179"/>
        <end position="199"/>
    </location>
</feature>
<feature type="compositionally biased region" description="Basic and acidic residues" evidence="4">
    <location>
        <begin position="184"/>
        <end position="193"/>
    </location>
</feature>
<dbReference type="CDD" id="cd17744">
    <property type="entry name" value="BRCT_MDC1_rpt1"/>
    <property type="match status" value="1"/>
</dbReference>
<comment type="subcellular location">
    <subcellularLocation>
        <location evidence="1">Nucleus</location>
    </subcellularLocation>
</comment>
<evidence type="ECO:0000256" key="1">
    <source>
        <dbReference type="ARBA" id="ARBA00004123"/>
    </source>
</evidence>
<dbReference type="SMART" id="SM00292">
    <property type="entry name" value="BRCT"/>
    <property type="match status" value="1"/>
</dbReference>
<feature type="compositionally biased region" description="Low complexity" evidence="4">
    <location>
        <begin position="568"/>
        <end position="583"/>
    </location>
</feature>
<evidence type="ECO:0000313" key="7">
    <source>
        <dbReference type="Proteomes" id="UP001327560"/>
    </source>
</evidence>
<protein>
    <recommendedName>
        <fullName evidence="5">BRCT domain-containing protein</fullName>
    </recommendedName>
</protein>
<dbReference type="SUPFAM" id="SSF52113">
    <property type="entry name" value="BRCT domain"/>
    <property type="match status" value="1"/>
</dbReference>
<feature type="region of interest" description="Disordered" evidence="4">
    <location>
        <begin position="516"/>
        <end position="626"/>
    </location>
</feature>
<dbReference type="Gene3D" id="3.40.50.10190">
    <property type="entry name" value="BRCT domain"/>
    <property type="match status" value="2"/>
</dbReference>
<dbReference type="CDD" id="cd18432">
    <property type="entry name" value="BRCT_PAXIP1_rpt6_like"/>
    <property type="match status" value="1"/>
</dbReference>
<keyword evidence="2" id="KW-0227">DNA damage</keyword>
<keyword evidence="3" id="KW-0539">Nucleus</keyword>
<keyword evidence="7" id="KW-1185">Reference proteome</keyword>
<sequence length="1185" mass="129879">MSSTAGGVDNEETQVLDLDSQAPGELSILYGETQALDDSEIFNGEGGWGVDVRGKTQLVDEYEETAVLHSGGEETDGTEVLSGEDEGLADDGYTHCGARENGGGVQSDLGERAVRVDNLRSGDDGKDCMVNSDASTDDDEDAGSARRSFSAVRAAAMRSSGLAAAKYFNSRRFGNGLRSFSNSKHSEKEDSALDGHTSLTESGVNNLKNGGKDLNSLSTVVGNLDLDHESASLKNYSKEGTKSRCINKTVRRLFSDSENDGNTGRDDNIVSKVDISHLLATDSVTGGLSYVVSQDPTDLCLENALETVNKFLSINDVGSSQEKKNIETEILKSPPVSGSKGVKQLAEKTDWRSPVGKPGIFDWDDDLEDESGGGIFTKRKDSFKGMCIARKTQSHPPKSKHAISGATKYAAVDKGGKEHSNTTISDKGNAFIHSDSRLMISNPLKSDRIHISETNIRKNLFTDTEGKSNSESLQHQLDTSDIGGGLQCTFDVGPDTQMAAEAMEALFHGSLVNAEKETQHPAAQRNPILKTSSKNVSRQKRTSVTDSDAIMTRSKRRKVLSTKSNKGRSSSTHRLCSTSSKLKSTLEDTTVKRQAKRRKERPDAQVDDRSFANGHDSPKSTKKEKAEAVVVRHMGEQRKNIDILVERPLAYRTRHSKRVQLLKQNETLPNDGKDSDELTEANVSRAVEAVNNLVTDASGSTETLGLDLMTGVNECHATQAKSSAPLREEFQASLTTKDGSHYPKKMRTTQVSGTLDVSLNKSLSVPGVGTSEPIERSSKQGKKKIFIRSVADILDQVKRKKRSPLRRIPLQTNGCPSTAVVRMIFGVQTIASLKFTSFKPSSYREESARTAITPTDANQEHSLHIEKAEHPKHSEQVEEEQIGKLYGPPKAKVQLSCTKPSKDVNAMSPVCTSKDTPKSCNKVASTCLGARELRRLEVPEASTPNVKDMRRRKDMASVRVLFSNHLAEDTIKQQKKILARLGLPTATSISDATHFVADKFVRTQNMLEAIAAGKPIVTPMWLESCGQASCFIDEKKYILRDAKKEKEIGFNMPVSLARGCQHPLLQGKRVFITPNVKPNRELVSSLVNASQGQAIKRIGRSAMKEDKVPDDLLVISCEEDYSICIPLLEKGAGIFSSELLLNGIVIQKLEYERHRLFSDHVKQTRSTIWLRHKDRDQFFPVSKWA</sequence>
<reference evidence="6 7" key="1">
    <citation type="submission" date="2023-10" db="EMBL/GenBank/DDBJ databases">
        <title>Chromosome-scale genome assembly provides insights into flower coloration mechanisms of Canna indica.</title>
        <authorList>
            <person name="Li C."/>
        </authorList>
    </citation>
    <scope>NUCLEOTIDE SEQUENCE [LARGE SCALE GENOMIC DNA]</scope>
    <source>
        <tissue evidence="6">Flower</tissue>
    </source>
</reference>
<dbReference type="GO" id="GO:0005634">
    <property type="term" value="C:nucleus"/>
    <property type="evidence" value="ECO:0007669"/>
    <property type="project" value="UniProtKB-SubCell"/>
</dbReference>
<proteinExistence type="predicted"/>
<dbReference type="Pfam" id="PF16589">
    <property type="entry name" value="BRCT_2"/>
    <property type="match status" value="1"/>
</dbReference>
<evidence type="ECO:0000256" key="2">
    <source>
        <dbReference type="ARBA" id="ARBA00022763"/>
    </source>
</evidence>
<evidence type="ECO:0000313" key="6">
    <source>
        <dbReference type="EMBL" id="WOK94724.1"/>
    </source>
</evidence>
<dbReference type="EMBL" id="CP136890">
    <property type="protein sequence ID" value="WOK94724.1"/>
    <property type="molecule type" value="Genomic_DNA"/>
</dbReference>